<sequence>MVEGLLHRELALPDGTELQIQRAHRSLGKKPPPGANPRSIVRGGGCKRHEGMRTEDSGQKRHRTSTGGENPEGATMGTCWEGTENELQDHHYRGHGPECREPSEGKAAGI</sequence>
<evidence type="ECO:0000256" key="1">
    <source>
        <dbReference type="SAM" id="MobiDB-lite"/>
    </source>
</evidence>
<reference evidence="2 3" key="1">
    <citation type="submission" date="2021-06" db="EMBL/GenBank/DDBJ databases">
        <authorList>
            <person name="Palmer J.M."/>
        </authorList>
    </citation>
    <scope>NUCLEOTIDE SEQUENCE [LARGE SCALE GENOMIC DNA]</scope>
    <source>
        <strain evidence="2 3">MEX-2019</strain>
        <tissue evidence="2">Muscle</tissue>
    </source>
</reference>
<feature type="compositionally biased region" description="Basic and acidic residues" evidence="1">
    <location>
        <begin position="87"/>
        <end position="104"/>
    </location>
</feature>
<comment type="caution">
    <text evidence="2">The sequence shown here is derived from an EMBL/GenBank/DDBJ whole genome shotgun (WGS) entry which is preliminary data.</text>
</comment>
<dbReference type="Gene3D" id="3.30.70.1820">
    <property type="entry name" value="L1 transposable element, RRM domain"/>
    <property type="match status" value="1"/>
</dbReference>
<protein>
    <submittedName>
        <fullName evidence="2">Uncharacterized protein</fullName>
    </submittedName>
</protein>
<gene>
    <name evidence="2" type="ORF">CRENBAI_022516</name>
</gene>
<accession>A0AAV9SNN2</accession>
<feature type="compositionally biased region" description="Basic and acidic residues" evidence="1">
    <location>
        <begin position="47"/>
        <end position="59"/>
    </location>
</feature>
<dbReference type="Proteomes" id="UP001311232">
    <property type="component" value="Unassembled WGS sequence"/>
</dbReference>
<evidence type="ECO:0000313" key="2">
    <source>
        <dbReference type="EMBL" id="KAK5622911.1"/>
    </source>
</evidence>
<feature type="region of interest" description="Disordered" evidence="1">
    <location>
        <begin position="22"/>
        <end position="110"/>
    </location>
</feature>
<dbReference type="EMBL" id="JAHHUM010000065">
    <property type="protein sequence ID" value="KAK5622911.1"/>
    <property type="molecule type" value="Genomic_DNA"/>
</dbReference>
<dbReference type="AlphaFoldDB" id="A0AAV9SNN2"/>
<evidence type="ECO:0000313" key="3">
    <source>
        <dbReference type="Proteomes" id="UP001311232"/>
    </source>
</evidence>
<proteinExistence type="predicted"/>
<organism evidence="2 3">
    <name type="scientific">Crenichthys baileyi</name>
    <name type="common">White River springfish</name>
    <dbReference type="NCBI Taxonomy" id="28760"/>
    <lineage>
        <taxon>Eukaryota</taxon>
        <taxon>Metazoa</taxon>
        <taxon>Chordata</taxon>
        <taxon>Craniata</taxon>
        <taxon>Vertebrata</taxon>
        <taxon>Euteleostomi</taxon>
        <taxon>Actinopterygii</taxon>
        <taxon>Neopterygii</taxon>
        <taxon>Teleostei</taxon>
        <taxon>Neoteleostei</taxon>
        <taxon>Acanthomorphata</taxon>
        <taxon>Ovalentaria</taxon>
        <taxon>Atherinomorphae</taxon>
        <taxon>Cyprinodontiformes</taxon>
        <taxon>Goodeidae</taxon>
        <taxon>Crenichthys</taxon>
    </lineage>
</organism>
<keyword evidence="3" id="KW-1185">Reference proteome</keyword>
<name>A0AAV9SNN2_9TELE</name>